<organism evidence="6 7">
    <name type="scientific">Peribacillus saganii</name>
    <dbReference type="NCBI Taxonomy" id="2303992"/>
    <lineage>
        <taxon>Bacteria</taxon>
        <taxon>Bacillati</taxon>
        <taxon>Bacillota</taxon>
        <taxon>Bacilli</taxon>
        <taxon>Bacillales</taxon>
        <taxon>Bacillaceae</taxon>
        <taxon>Peribacillus</taxon>
    </lineage>
</organism>
<dbReference type="EMBL" id="QVTE01000034">
    <property type="protein sequence ID" value="RFU68338.1"/>
    <property type="molecule type" value="Genomic_DNA"/>
</dbReference>
<dbReference type="Gene3D" id="2.40.30.170">
    <property type="match status" value="1"/>
</dbReference>
<evidence type="ECO:0000313" key="7">
    <source>
        <dbReference type="Proteomes" id="UP000264541"/>
    </source>
</evidence>
<dbReference type="AlphaFoldDB" id="A0A372LNI9"/>
<evidence type="ECO:0000313" key="6">
    <source>
        <dbReference type="EMBL" id="RFU68338.1"/>
    </source>
</evidence>
<dbReference type="Pfam" id="PF25881">
    <property type="entry name" value="HH_YBHG"/>
    <property type="match status" value="1"/>
</dbReference>
<protein>
    <submittedName>
        <fullName evidence="6">Efflux RND transporter periplasmic adaptor subunit</fullName>
    </submittedName>
</protein>
<feature type="coiled-coil region" evidence="2">
    <location>
        <begin position="121"/>
        <end position="162"/>
    </location>
</feature>
<evidence type="ECO:0000256" key="1">
    <source>
        <dbReference type="ARBA" id="ARBA00009477"/>
    </source>
</evidence>
<dbReference type="Gene3D" id="1.10.287.470">
    <property type="entry name" value="Helix hairpin bin"/>
    <property type="match status" value="1"/>
</dbReference>
<dbReference type="GO" id="GO:1990281">
    <property type="term" value="C:efflux pump complex"/>
    <property type="evidence" value="ECO:0007669"/>
    <property type="project" value="TreeGrafter"/>
</dbReference>
<keyword evidence="2" id="KW-0175">Coiled coil</keyword>
<sequence>MSACSAKQTSGVQVEKTAINVEVASVAEESLDGITNLSGKLLPYEETDVSFEVAGRIQNMDANIGDPIQAGNSLANLDPADYQLQVQQADNAILQSQAALDSSDAAINSAEVGIGAADSGVSSSNESIKSAEANIKAANARISSAQANLEAVNKGAREQEKAQARLAVDRAKAAYTKAKLDADRIKGLYDEGLASKKDFDDMQLVVTNAQKDVANAEQSLSLILEGATAEQRKQAASSIQEAEAGKEQAVAGKGQATAAKGQAISAREQAVASKEQAIAARGQSEAAYEQALIGKKQAELTLSKTQLKSPLTGVVLEKLISEGQMVSPGTPVYKLGRTDQLKVLLPVPDKEIKDWTAGQEVTVSLYDQKRTGKVNKIYPQTNASTGTISVEVIIPNENLEWVPGQVVRANRVTSDNKGILIPIEAVISSGNAPYVFKEVKGHAVKTEVQTGNLIDNKIHIMSGLKVGDIVVIRGGELLLDGDPLETGRGKTK</sequence>
<evidence type="ECO:0000259" key="4">
    <source>
        <dbReference type="Pfam" id="PF25954"/>
    </source>
</evidence>
<dbReference type="Proteomes" id="UP000264541">
    <property type="component" value="Unassembled WGS sequence"/>
</dbReference>
<keyword evidence="7" id="KW-1185">Reference proteome</keyword>
<proteinExistence type="inferred from homology"/>
<name>A0A372LNI9_9BACI</name>
<dbReference type="PANTHER" id="PTHR30469:SF15">
    <property type="entry name" value="HLYD FAMILY OF SECRETION PROTEINS"/>
    <property type="match status" value="1"/>
</dbReference>
<dbReference type="SUPFAM" id="SSF111369">
    <property type="entry name" value="HlyD-like secretion proteins"/>
    <property type="match status" value="3"/>
</dbReference>
<dbReference type="OrthoDB" id="9813047at2"/>
<dbReference type="Pfam" id="PF25989">
    <property type="entry name" value="YknX_C"/>
    <property type="match status" value="1"/>
</dbReference>
<dbReference type="InterPro" id="IPR059052">
    <property type="entry name" value="HH_YbhG-like"/>
</dbReference>
<dbReference type="NCBIfam" id="TIGR01730">
    <property type="entry name" value="RND_mfp"/>
    <property type="match status" value="1"/>
</dbReference>
<feature type="domain" description="YknX-like C-terminal permuted SH3-like" evidence="5">
    <location>
        <begin position="420"/>
        <end position="484"/>
    </location>
</feature>
<comment type="similarity">
    <text evidence="1">Belongs to the membrane fusion protein (MFP) (TC 8.A.1) family.</text>
</comment>
<dbReference type="Gene3D" id="2.40.50.100">
    <property type="match status" value="2"/>
</dbReference>
<evidence type="ECO:0000259" key="3">
    <source>
        <dbReference type="Pfam" id="PF25881"/>
    </source>
</evidence>
<dbReference type="PANTHER" id="PTHR30469">
    <property type="entry name" value="MULTIDRUG RESISTANCE PROTEIN MDTA"/>
    <property type="match status" value="1"/>
</dbReference>
<accession>A0A372LNI9</accession>
<dbReference type="InterPro" id="IPR058792">
    <property type="entry name" value="Beta-barrel_RND_2"/>
</dbReference>
<comment type="caution">
    <text evidence="6">The sequence shown here is derived from an EMBL/GenBank/DDBJ whole genome shotgun (WGS) entry which is preliminary data.</text>
</comment>
<evidence type="ECO:0000259" key="5">
    <source>
        <dbReference type="Pfam" id="PF25989"/>
    </source>
</evidence>
<dbReference type="InterPro" id="IPR058637">
    <property type="entry name" value="YknX-like_C"/>
</dbReference>
<feature type="domain" description="YbhG-like alpha-helical hairpin" evidence="3">
    <location>
        <begin position="133"/>
        <end position="245"/>
    </location>
</feature>
<dbReference type="GO" id="GO:0015562">
    <property type="term" value="F:efflux transmembrane transporter activity"/>
    <property type="evidence" value="ECO:0007669"/>
    <property type="project" value="TreeGrafter"/>
</dbReference>
<dbReference type="Gene3D" id="2.40.420.20">
    <property type="match status" value="1"/>
</dbReference>
<dbReference type="Pfam" id="PF25954">
    <property type="entry name" value="Beta-barrel_RND_2"/>
    <property type="match status" value="1"/>
</dbReference>
<gene>
    <name evidence="6" type="ORF">D0469_12530</name>
</gene>
<reference evidence="6 7" key="1">
    <citation type="submission" date="2018-08" db="EMBL/GenBank/DDBJ databases">
        <title>Bacillus chawlae sp. nov., Bacillus glennii sp. nov., and Bacillus saganii sp. nov. Isolated from the Vehicle Assembly Building at Kennedy Space Center where the Viking Spacecraft were Assembled.</title>
        <authorList>
            <person name="Seuylemezian A."/>
            <person name="Vaishampayan P."/>
        </authorList>
    </citation>
    <scope>NUCLEOTIDE SEQUENCE [LARGE SCALE GENOMIC DNA]</scope>
    <source>
        <strain evidence="6 7">V47-23a</strain>
    </source>
</reference>
<feature type="domain" description="CusB-like beta-barrel" evidence="4">
    <location>
        <begin position="347"/>
        <end position="410"/>
    </location>
</feature>
<dbReference type="InterPro" id="IPR006143">
    <property type="entry name" value="RND_pump_MFP"/>
</dbReference>
<evidence type="ECO:0000256" key="2">
    <source>
        <dbReference type="SAM" id="Coils"/>
    </source>
</evidence>